<feature type="compositionally biased region" description="Polar residues" evidence="1">
    <location>
        <begin position="138"/>
        <end position="149"/>
    </location>
</feature>
<feature type="compositionally biased region" description="Low complexity" evidence="1">
    <location>
        <begin position="609"/>
        <end position="631"/>
    </location>
</feature>
<accession>A0ABQ5SG09</accession>
<sequence>MGRIPLLLPLNVKPSEATGKDLEITPRLQPVANLNSRRASYAYGASEAGSFNGTVHARQSRPSAASGSDVFGIALSFADRAVRPDAGLFPHRESRPGGSTPAVVSSSPLVSSDGSNPSRALYSIRHAPNFGYAGANSNSSPLPTATNSPIRPAPNPHAATTTWIGASISADPSSAVPRSPAVAASALPTGSATASSGQNLSGMTLAQFALSSCSTAEQQLRELLVERTSSVPASPAPIAAIKSAPLPTAAPVLAPTRSGPASPSAAVQCSPLPPTFRRAPGAMAAAVGPTVAAMASSPSTMPLHPSSPAAPSVQSDPHRLAVSACSSPITSPVPHLTVMSSPVSGCGGLLAALLDHRQMLAHSHPAASKPERVTRFAANADLGGAGGGVGGASAGQQHQEEGLEDGVVGGGDNDQESQPPPPSHAAALVDQLREKQGAEPQQQQQQHELEAFNSKRAGVIWASINPLSKRNTGDGNSQPHQQASPWGGNAPGPAITAAAMRAVVELKNMDEFSLVAAARQRQQQVAQRTSMTRHSTLKKLASVGKHSLRSNDSVKAYADGLGLGGMHGPQLPQLLATVRASCPEMGSTLEAEQLMATQGITLQSGGGAAAAEQGGTHTGSSSGSAAASPKVAPAAQPVIDASCDGGNSGSFLPAVMSPRLHYGSSSNRSMTLSTSGAAAATSRVHSSAPTGLTGTQHQTSEFAVNGDPGGALHAVAARPAAAEQQAEAAVRALAVRFGSSALPNPRVPWDQEEDELTVRERRKKLYEALQAANPAAYHEEAAEAAEAAYRALSERAQLKLQKLLQESTTEEAPVRQLEEALRELTSQRPFFLPPVIPKPKLERTFKEADITRCKESSWNVDESLFAQRKKESESHELYDTERVRLQQLNIDWKRVVSKARFRRMVSKGDLGVKEDGQSLEEELGEVREELQRQSDFIRAAFIYYSMTSPGAGATSAEFLQMSPSSWLAFCHDAGIVGKGCTSMDMQNIFVAVNFEEESETEESAANDDDGMVRFEFMEGLIRIAFVKYIHTKRMSDASDALGMLLEEVVASPSLPPEVRVNPNEWRRTRFYTPDVEEVLKEYWDLLISMFKLYKARDRARYLWPEHFMALLESNQLLGPSTGLTRREAKLIFAWSQSLVTDELRRRQRAVSLTLWDFIEALGRVADVISPPDPEDMEQFFLEEDKQTPEPDRLAYEYYRSVGEGGPLLRRPSAGLMSAPSRPLDQKLRQLLQYLVCTLREAWGGHDAREVAAKVMRTATFLSGGIEMG</sequence>
<reference evidence="2 3" key="1">
    <citation type="journal article" date="2023" name="IScience">
        <title>Expanded male sex-determining region conserved during the evolution of homothallism in the green alga Volvox.</title>
        <authorList>
            <person name="Yamamoto K."/>
            <person name="Matsuzaki R."/>
            <person name="Mahakham W."/>
            <person name="Heman W."/>
            <person name="Sekimoto H."/>
            <person name="Kawachi M."/>
            <person name="Minakuchi Y."/>
            <person name="Toyoda A."/>
            <person name="Nozaki H."/>
        </authorList>
    </citation>
    <scope>NUCLEOTIDE SEQUENCE [LARGE SCALE GENOMIC DNA]</scope>
    <source>
        <strain evidence="2 3">NIES-4468</strain>
    </source>
</reference>
<feature type="region of interest" description="Disordered" evidence="1">
    <location>
        <begin position="387"/>
        <end position="424"/>
    </location>
</feature>
<feature type="compositionally biased region" description="Low complexity" evidence="1">
    <location>
        <begin position="664"/>
        <end position="682"/>
    </location>
</feature>
<feature type="compositionally biased region" description="Polar residues" evidence="1">
    <location>
        <begin position="466"/>
        <end position="484"/>
    </location>
</feature>
<feature type="compositionally biased region" description="Polar residues" evidence="1">
    <location>
        <begin position="683"/>
        <end position="695"/>
    </location>
</feature>
<dbReference type="Proteomes" id="UP001165090">
    <property type="component" value="Unassembled WGS sequence"/>
</dbReference>
<proteinExistence type="predicted"/>
<feature type="region of interest" description="Disordered" evidence="1">
    <location>
        <begin position="138"/>
        <end position="159"/>
    </location>
</feature>
<name>A0ABQ5SG09_9CHLO</name>
<feature type="compositionally biased region" description="Low complexity" evidence="1">
    <location>
        <begin position="99"/>
        <end position="117"/>
    </location>
</feature>
<dbReference type="EMBL" id="BSDZ01000079">
    <property type="protein sequence ID" value="GLI68136.1"/>
    <property type="molecule type" value="Genomic_DNA"/>
</dbReference>
<protein>
    <submittedName>
        <fullName evidence="2">Uncharacterized protein</fullName>
    </submittedName>
</protein>
<evidence type="ECO:0000256" key="1">
    <source>
        <dbReference type="SAM" id="MobiDB-lite"/>
    </source>
</evidence>
<feature type="region of interest" description="Disordered" evidence="1">
    <location>
        <begin position="466"/>
        <end position="492"/>
    </location>
</feature>
<feature type="region of interest" description="Disordered" evidence="1">
    <location>
        <begin position="663"/>
        <end position="695"/>
    </location>
</feature>
<evidence type="ECO:0000313" key="3">
    <source>
        <dbReference type="Proteomes" id="UP001165090"/>
    </source>
</evidence>
<gene>
    <name evidence="2" type="ORF">VaNZ11_012472</name>
</gene>
<feature type="region of interest" description="Disordered" evidence="1">
    <location>
        <begin position="87"/>
        <end position="117"/>
    </location>
</feature>
<keyword evidence="3" id="KW-1185">Reference proteome</keyword>
<feature type="region of interest" description="Disordered" evidence="1">
    <location>
        <begin position="605"/>
        <end position="631"/>
    </location>
</feature>
<comment type="caution">
    <text evidence="2">The sequence shown here is derived from an EMBL/GenBank/DDBJ whole genome shotgun (WGS) entry which is preliminary data.</text>
</comment>
<organism evidence="2 3">
    <name type="scientific">Volvox africanus</name>
    <dbReference type="NCBI Taxonomy" id="51714"/>
    <lineage>
        <taxon>Eukaryota</taxon>
        <taxon>Viridiplantae</taxon>
        <taxon>Chlorophyta</taxon>
        <taxon>core chlorophytes</taxon>
        <taxon>Chlorophyceae</taxon>
        <taxon>CS clade</taxon>
        <taxon>Chlamydomonadales</taxon>
        <taxon>Volvocaceae</taxon>
        <taxon>Volvox</taxon>
    </lineage>
</organism>
<evidence type="ECO:0000313" key="2">
    <source>
        <dbReference type="EMBL" id="GLI68136.1"/>
    </source>
</evidence>